<dbReference type="OrthoDB" id="6431598at2759"/>
<dbReference type="GO" id="GO:0045095">
    <property type="term" value="C:keratin filament"/>
    <property type="evidence" value="ECO:0007669"/>
    <property type="project" value="TreeGrafter"/>
</dbReference>
<dbReference type="GO" id="GO:0005813">
    <property type="term" value="C:centrosome"/>
    <property type="evidence" value="ECO:0007669"/>
    <property type="project" value="UniProtKB-SubCell"/>
</dbReference>
<dbReference type="STRING" id="7574.A0A1S3H0D4"/>
<dbReference type="KEGG" id="lak:106150964"/>
<comment type="similarity">
    <text evidence="2">Belongs to the TCHP family.</text>
</comment>
<dbReference type="InterPro" id="IPR043596">
    <property type="entry name" value="CFAP53/TCHP"/>
</dbReference>
<dbReference type="InParanoid" id="A0A1S3H0D4"/>
<dbReference type="FunCoup" id="A0A1S3H0D4">
    <property type="interactions" value="564"/>
</dbReference>
<protein>
    <recommendedName>
        <fullName evidence="3">Trichoplein keratin filament-binding protein</fullName>
    </recommendedName>
</protein>
<evidence type="ECO:0000313" key="10">
    <source>
        <dbReference type="Proteomes" id="UP000085678"/>
    </source>
</evidence>
<keyword evidence="4" id="KW-0963">Cytoplasm</keyword>
<keyword evidence="6" id="KW-0206">Cytoskeleton</keyword>
<feature type="domain" description="Trichohyalin-plectin-homology" evidence="9">
    <location>
        <begin position="145"/>
        <end position="481"/>
    </location>
</feature>
<gene>
    <name evidence="11" type="primary">LOC106150964</name>
</gene>
<feature type="compositionally biased region" description="Basic and acidic residues" evidence="8">
    <location>
        <begin position="420"/>
        <end position="436"/>
    </location>
</feature>
<feature type="coiled-coil region" evidence="7">
    <location>
        <begin position="69"/>
        <end position="311"/>
    </location>
</feature>
<dbReference type="InterPro" id="IPR043597">
    <property type="entry name" value="TPH_dom"/>
</dbReference>
<keyword evidence="11" id="KW-0416">Keratin</keyword>
<evidence type="ECO:0000256" key="6">
    <source>
        <dbReference type="ARBA" id="ARBA00023212"/>
    </source>
</evidence>
<dbReference type="GO" id="GO:0006915">
    <property type="term" value="P:apoptotic process"/>
    <property type="evidence" value="ECO:0007669"/>
    <property type="project" value="TreeGrafter"/>
</dbReference>
<evidence type="ECO:0000256" key="1">
    <source>
        <dbReference type="ARBA" id="ARBA00004300"/>
    </source>
</evidence>
<evidence type="ECO:0000256" key="2">
    <source>
        <dbReference type="ARBA" id="ARBA00010777"/>
    </source>
</evidence>
<evidence type="ECO:0000313" key="11">
    <source>
        <dbReference type="RefSeq" id="XP_013379463.1"/>
    </source>
</evidence>
<feature type="region of interest" description="Disordered" evidence="8">
    <location>
        <begin position="420"/>
        <end position="454"/>
    </location>
</feature>
<proteinExistence type="inferred from homology"/>
<dbReference type="PANTHER" id="PTHR31183">
    <property type="entry name" value="TRICHOPLEIN KERATIN FILAMENT-BINDING PROTEIN FAMILY MEMBER"/>
    <property type="match status" value="1"/>
</dbReference>
<dbReference type="Proteomes" id="UP000085678">
    <property type="component" value="Unplaced"/>
</dbReference>
<keyword evidence="10" id="KW-1185">Reference proteome</keyword>
<evidence type="ECO:0000256" key="5">
    <source>
        <dbReference type="ARBA" id="ARBA00023054"/>
    </source>
</evidence>
<accession>A0A1S3H0D4</accession>
<evidence type="ECO:0000256" key="4">
    <source>
        <dbReference type="ARBA" id="ARBA00022490"/>
    </source>
</evidence>
<evidence type="ECO:0000259" key="9">
    <source>
        <dbReference type="Pfam" id="PF13868"/>
    </source>
</evidence>
<dbReference type="AlphaFoldDB" id="A0A1S3H0D4"/>
<evidence type="ECO:0000256" key="7">
    <source>
        <dbReference type="SAM" id="Coils"/>
    </source>
</evidence>
<comment type="subcellular location">
    <subcellularLocation>
        <location evidence="1">Cytoplasm</location>
        <location evidence="1">Cytoskeleton</location>
        <location evidence="1">Microtubule organizing center</location>
        <location evidence="1">Centrosome</location>
    </subcellularLocation>
</comment>
<name>A0A1S3H0D4_LINAN</name>
<evidence type="ECO:0000256" key="3">
    <source>
        <dbReference type="ARBA" id="ARBA00017328"/>
    </source>
</evidence>
<keyword evidence="5 7" id="KW-0175">Coiled coil</keyword>
<organism evidence="10 11">
    <name type="scientific">Lingula anatina</name>
    <name type="common">Brachiopod</name>
    <name type="synonym">Lingula unguis</name>
    <dbReference type="NCBI Taxonomy" id="7574"/>
    <lineage>
        <taxon>Eukaryota</taxon>
        <taxon>Metazoa</taxon>
        <taxon>Spiralia</taxon>
        <taxon>Lophotrochozoa</taxon>
        <taxon>Brachiopoda</taxon>
        <taxon>Linguliformea</taxon>
        <taxon>Lingulata</taxon>
        <taxon>Lingulida</taxon>
        <taxon>Linguloidea</taxon>
        <taxon>Lingulidae</taxon>
        <taxon>Lingula</taxon>
    </lineage>
</organism>
<dbReference type="GeneID" id="106150964"/>
<dbReference type="PANTHER" id="PTHR31183:SF2">
    <property type="entry name" value="TRICHOPLEIN KERATIN FILAMENT-BINDING PROTEIN"/>
    <property type="match status" value="1"/>
</dbReference>
<dbReference type="Pfam" id="PF13868">
    <property type="entry name" value="TPH"/>
    <property type="match status" value="1"/>
</dbReference>
<evidence type="ECO:0000256" key="8">
    <source>
        <dbReference type="SAM" id="MobiDB-lite"/>
    </source>
</evidence>
<reference evidence="11" key="1">
    <citation type="submission" date="2025-08" db="UniProtKB">
        <authorList>
            <consortium name="RefSeq"/>
        </authorList>
    </citation>
    <scope>IDENTIFICATION</scope>
    <source>
        <tissue evidence="11">Gonads</tissue>
    </source>
</reference>
<sequence>MALPNMPSLWTSRKNVYEAAIVRRRNQEDDFREKWQDTSRYFHDTEIGAVKQTAWTSEDSFHDSMDAYKSQHNREIKAMNLKRRRLKLTDMLQKERDVLEAELRGYSADNYDRISDMKERSENLRSAREEKRKQLAEEKLYDHFRKNNPDLRELESRAGEQEVIEEWEGQVEEQKRKQEQEIREKALYEQLMEEERQAALKFDQELEREKIQEEKKLKSVLRDQVEELKQREREAERLKFQAEELQKQQWELEKLEDQRKEMDEIRKKEEFGRVLLRQHKAKLLQRSKQVQEQLELDRRILEALTEKAEEDRVLQTARKEKARADAAWMKQVIDEQLRLEKAREAELDMLYQDEASRMWQKREAEWERERQARERLMNEVLQGRQEQIEDRMEEIRKKQEESLERREELLRELDIAQQMTRREQEEEMKLKTERKQQLQAQMTSRREQKISAQDQLLREMAEEKKAEEDYEEMLRREAERMNIRGFGPKKFGKKQAWQ</sequence>
<dbReference type="RefSeq" id="XP_013379463.1">
    <property type="nucleotide sequence ID" value="XM_013524009.2"/>
</dbReference>